<organism evidence="9 10">
    <name type="scientific">Sulfobacillus benefaciens</name>
    <dbReference type="NCBI Taxonomy" id="453960"/>
    <lineage>
        <taxon>Bacteria</taxon>
        <taxon>Bacillati</taxon>
        <taxon>Bacillota</taxon>
        <taxon>Clostridia</taxon>
        <taxon>Eubacteriales</taxon>
        <taxon>Clostridiales Family XVII. Incertae Sedis</taxon>
        <taxon>Sulfobacillus</taxon>
    </lineage>
</organism>
<evidence type="ECO:0000256" key="2">
    <source>
        <dbReference type="ARBA" id="ARBA00022679"/>
    </source>
</evidence>
<evidence type="ECO:0000256" key="5">
    <source>
        <dbReference type="PROSITE-ProRule" id="PRU00354"/>
    </source>
</evidence>
<feature type="domain" description="PABS" evidence="8">
    <location>
        <begin position="2"/>
        <end position="238"/>
    </location>
</feature>
<dbReference type="InterPro" id="IPR001045">
    <property type="entry name" value="Spermi_synthase"/>
</dbReference>
<dbReference type="InterPro" id="IPR030374">
    <property type="entry name" value="PABS"/>
</dbReference>
<dbReference type="HAMAP" id="MF_00198">
    <property type="entry name" value="Spermidine_synth"/>
    <property type="match status" value="1"/>
</dbReference>
<dbReference type="InterPro" id="IPR037163">
    <property type="entry name" value="Spermidine_synt_N_sf"/>
</dbReference>
<feature type="binding site" evidence="4">
    <location>
        <begin position="137"/>
        <end position="138"/>
    </location>
    <ligand>
        <name>S-methyl-5'-thioadenosine</name>
        <dbReference type="ChEBI" id="CHEBI:17509"/>
    </ligand>
</feature>
<dbReference type="NCBIfam" id="TIGR00417">
    <property type="entry name" value="speE"/>
    <property type="match status" value="1"/>
</dbReference>
<feature type="active site" description="Proton acceptor" evidence="4 5">
    <location>
        <position position="156"/>
    </location>
</feature>
<comment type="subunit">
    <text evidence="4">Homodimer or homotetramer.</text>
</comment>
<evidence type="ECO:0000256" key="1">
    <source>
        <dbReference type="ARBA" id="ARBA00007867"/>
    </source>
</evidence>
<dbReference type="Gene3D" id="2.30.140.10">
    <property type="entry name" value="Spermidine synthase, tetramerisation domain"/>
    <property type="match status" value="1"/>
</dbReference>
<evidence type="ECO:0000259" key="8">
    <source>
        <dbReference type="PROSITE" id="PS51006"/>
    </source>
</evidence>
<protein>
    <recommendedName>
        <fullName evidence="4">Polyamine aminopropyltransferase</fullName>
    </recommendedName>
    <alternativeName>
        <fullName evidence="4">Putrescine aminopropyltransferase</fullName>
        <shortName evidence="4">PAPT</shortName>
    </alternativeName>
    <alternativeName>
        <fullName evidence="4">Spermidine synthase</fullName>
        <shortName evidence="4">SPDS</shortName>
        <shortName evidence="4">SPDSY</shortName>
        <ecNumber evidence="4">2.5.1.16</ecNumber>
    </alternativeName>
</protein>
<feature type="binding site" evidence="4">
    <location>
        <position position="106"/>
    </location>
    <ligand>
        <name>S-methyl-5'-thioadenosine</name>
        <dbReference type="ChEBI" id="CHEBI:17509"/>
    </ligand>
</feature>
<dbReference type="PANTHER" id="PTHR11558:SF11">
    <property type="entry name" value="SPERMIDINE SYNTHASE"/>
    <property type="match status" value="1"/>
</dbReference>
<comment type="catalytic activity">
    <reaction evidence="4 7">
        <text>S-adenosyl 3-(methylsulfanyl)propylamine + putrescine = S-methyl-5'-thioadenosine + spermidine + H(+)</text>
        <dbReference type="Rhea" id="RHEA:12721"/>
        <dbReference type="ChEBI" id="CHEBI:15378"/>
        <dbReference type="ChEBI" id="CHEBI:17509"/>
        <dbReference type="ChEBI" id="CHEBI:57443"/>
        <dbReference type="ChEBI" id="CHEBI:57834"/>
        <dbReference type="ChEBI" id="CHEBI:326268"/>
        <dbReference type="EC" id="2.5.1.16"/>
    </reaction>
</comment>
<dbReference type="GO" id="GO:0008295">
    <property type="term" value="P:spermidine biosynthetic process"/>
    <property type="evidence" value="ECO:0007669"/>
    <property type="project" value="UniProtKB-UniRule"/>
</dbReference>
<feature type="binding site" evidence="4">
    <location>
        <begin position="156"/>
        <end position="159"/>
    </location>
    <ligand>
        <name>spermidine</name>
        <dbReference type="ChEBI" id="CHEBI:57834"/>
    </ligand>
</feature>
<sequence>MALWFEENASPAHRLKWKISQQLFSGKSRYQNIQVLDTEQFGPSLVLDGIMQTTSGDEFIYHEMLALVPLMTHPHPETVLIIGGGDGGLAREVLKYPAVKQVTLVEIDRMVVEVSRQYLPTHTVALDDPRLTLVEEDGSVFLDKASAGRFDVILVDSTDPEGNGPGTVLYTPEFHNKIYRALKPDGLYVQQTGAPFYNPEVVSMVAEDVVEKFSLCRVYWCTVPTYPGALFTFTVGSKKYDPMQPIHEVAWETRWYTRKIHEMSFTLPPYVAKLLPEPIQDAQS</sequence>
<keyword evidence="4 7" id="KW-0745">Spermidine biosynthesis</keyword>
<evidence type="ECO:0000256" key="6">
    <source>
        <dbReference type="RuleBase" id="RU003836"/>
    </source>
</evidence>
<dbReference type="PROSITE" id="PS01330">
    <property type="entry name" value="PABS_1"/>
    <property type="match status" value="1"/>
</dbReference>
<gene>
    <name evidence="4" type="primary">speE</name>
    <name evidence="9" type="ORF">C7B46_02570</name>
</gene>
<dbReference type="EMBL" id="PXYW01000004">
    <property type="protein sequence ID" value="PSR35058.1"/>
    <property type="molecule type" value="Genomic_DNA"/>
</dbReference>
<name>A0A2T2XKV8_9FIRM</name>
<dbReference type="Pfam" id="PF01564">
    <property type="entry name" value="Spermine_synth"/>
    <property type="match status" value="1"/>
</dbReference>
<dbReference type="PROSITE" id="PS51006">
    <property type="entry name" value="PABS_2"/>
    <property type="match status" value="1"/>
</dbReference>
<dbReference type="InterPro" id="IPR030373">
    <property type="entry name" value="PABS_CS"/>
</dbReference>
<evidence type="ECO:0000313" key="9">
    <source>
        <dbReference type="EMBL" id="PSR35058.1"/>
    </source>
</evidence>
<accession>A0A2T2XKV8</accession>
<dbReference type="SUPFAM" id="SSF53335">
    <property type="entry name" value="S-adenosyl-L-methionine-dependent methyltransferases"/>
    <property type="match status" value="1"/>
</dbReference>
<dbReference type="UniPathway" id="UPA00248">
    <property type="reaction ID" value="UER00314"/>
</dbReference>
<feature type="binding site" evidence="4">
    <location>
        <position position="31"/>
    </location>
    <ligand>
        <name>S-methyl-5'-thioadenosine</name>
        <dbReference type="ChEBI" id="CHEBI:17509"/>
    </ligand>
</feature>
<dbReference type="Gene3D" id="3.40.50.150">
    <property type="entry name" value="Vaccinia Virus protein VP39"/>
    <property type="match status" value="1"/>
</dbReference>
<evidence type="ECO:0000256" key="7">
    <source>
        <dbReference type="RuleBase" id="RU003837"/>
    </source>
</evidence>
<feature type="binding site" evidence="4">
    <location>
        <position position="62"/>
    </location>
    <ligand>
        <name>spermidine</name>
        <dbReference type="ChEBI" id="CHEBI:57834"/>
    </ligand>
</feature>
<feature type="binding site" evidence="4">
    <location>
        <position position="165"/>
    </location>
    <ligand>
        <name>S-methyl-5'-thioadenosine</name>
        <dbReference type="ChEBI" id="CHEBI:17509"/>
    </ligand>
</feature>
<comment type="function">
    <text evidence="4">Catalyzes the irreversible transfer of a propylamine group from the amino donor S-adenosylmethioninamine (decarboxy-AdoMet) to putrescine (1,4-diaminobutane) to yield spermidine.</text>
</comment>
<evidence type="ECO:0000313" key="10">
    <source>
        <dbReference type="Proteomes" id="UP000242972"/>
    </source>
</evidence>
<comment type="similarity">
    <text evidence="1 4 6">Belongs to the spermidine/spermine synthase family.</text>
</comment>
<dbReference type="EC" id="2.5.1.16" evidence="4"/>
<dbReference type="AlphaFoldDB" id="A0A2T2XKV8"/>
<dbReference type="PANTHER" id="PTHR11558">
    <property type="entry name" value="SPERMIDINE/SPERMINE SYNTHASE"/>
    <property type="match status" value="1"/>
</dbReference>
<feature type="binding site" evidence="4">
    <location>
        <position position="86"/>
    </location>
    <ligand>
        <name>spermidine</name>
        <dbReference type="ChEBI" id="CHEBI:57834"/>
    </ligand>
</feature>
<proteinExistence type="inferred from homology"/>
<dbReference type="InterPro" id="IPR035246">
    <property type="entry name" value="Spermidine_synt_N"/>
</dbReference>
<dbReference type="NCBIfam" id="NF002010">
    <property type="entry name" value="PRK00811.1"/>
    <property type="match status" value="1"/>
</dbReference>
<keyword evidence="3 4" id="KW-0620">Polyamine biosynthesis</keyword>
<comment type="pathway">
    <text evidence="4">Amine and polyamine biosynthesis; spermidine biosynthesis; spermidine from putrescine: step 1/1.</text>
</comment>
<dbReference type="NCBIfam" id="NF037959">
    <property type="entry name" value="MFS_SpdSyn"/>
    <property type="match status" value="1"/>
</dbReference>
<dbReference type="InterPro" id="IPR029063">
    <property type="entry name" value="SAM-dependent_MTases_sf"/>
</dbReference>
<reference evidence="9 10" key="1">
    <citation type="journal article" date="2014" name="BMC Genomics">
        <title>Comparison of environmental and isolate Sulfobacillus genomes reveals diverse carbon, sulfur, nitrogen, and hydrogen metabolisms.</title>
        <authorList>
            <person name="Justice N.B."/>
            <person name="Norman A."/>
            <person name="Brown C.T."/>
            <person name="Singh A."/>
            <person name="Thomas B.C."/>
            <person name="Banfield J.F."/>
        </authorList>
    </citation>
    <scope>NUCLEOTIDE SEQUENCE [LARGE SCALE GENOMIC DNA]</scope>
    <source>
        <strain evidence="9">AMDSBA4</strain>
    </source>
</reference>
<evidence type="ECO:0000256" key="3">
    <source>
        <dbReference type="ARBA" id="ARBA00023115"/>
    </source>
</evidence>
<dbReference type="Proteomes" id="UP000242972">
    <property type="component" value="Unassembled WGS sequence"/>
</dbReference>
<dbReference type="GO" id="GO:0005829">
    <property type="term" value="C:cytosol"/>
    <property type="evidence" value="ECO:0007669"/>
    <property type="project" value="TreeGrafter"/>
</dbReference>
<dbReference type="CDD" id="cd02440">
    <property type="entry name" value="AdoMet_MTases"/>
    <property type="match status" value="1"/>
</dbReference>
<dbReference type="Pfam" id="PF17284">
    <property type="entry name" value="Spermine_synt_N"/>
    <property type="match status" value="1"/>
</dbReference>
<dbReference type="GO" id="GO:0004766">
    <property type="term" value="F:spermidine synthase activity"/>
    <property type="evidence" value="ECO:0007669"/>
    <property type="project" value="UniProtKB-UniRule"/>
</dbReference>
<comment type="caution">
    <text evidence="9">The sequence shown here is derived from an EMBL/GenBank/DDBJ whole genome shotgun (WGS) entry which is preliminary data.</text>
</comment>
<keyword evidence="2 4" id="KW-0808">Transferase</keyword>
<evidence type="ECO:0000256" key="4">
    <source>
        <dbReference type="HAMAP-Rule" id="MF_00198"/>
    </source>
</evidence>